<reference evidence="2" key="1">
    <citation type="submission" date="2020-01" db="EMBL/GenBank/DDBJ databases">
        <authorList>
            <consortium name="DOE Joint Genome Institute"/>
            <person name="Haridas S."/>
            <person name="Albert R."/>
            <person name="Binder M."/>
            <person name="Bloem J."/>
            <person name="Labutti K."/>
            <person name="Salamov A."/>
            <person name="Andreopoulos B."/>
            <person name="Baker S.E."/>
            <person name="Barry K."/>
            <person name="Bills G."/>
            <person name="Bluhm B.H."/>
            <person name="Cannon C."/>
            <person name="Castanera R."/>
            <person name="Culley D.E."/>
            <person name="Daum C."/>
            <person name="Ezra D."/>
            <person name="Gonzalez J.B."/>
            <person name="Henrissat B."/>
            <person name="Kuo A."/>
            <person name="Liang C."/>
            <person name="Lipzen A."/>
            <person name="Lutzoni F."/>
            <person name="Magnuson J."/>
            <person name="Mondo S."/>
            <person name="Nolan M."/>
            <person name="Ohm R."/>
            <person name="Pangilinan J."/>
            <person name="Park H.-J."/>
            <person name="Ramirez L."/>
            <person name="Alfaro M."/>
            <person name="Sun H."/>
            <person name="Tritt A."/>
            <person name="Yoshinaga Y."/>
            <person name="Zwiers L.-H."/>
            <person name="Turgeon B.G."/>
            <person name="Goodwin S.B."/>
            <person name="Spatafora J.W."/>
            <person name="Crous P.W."/>
            <person name="Grigoriev I.V."/>
        </authorList>
    </citation>
    <scope>NUCLEOTIDE SEQUENCE</scope>
    <source>
        <strain evidence="2">IPT5</strain>
    </source>
</reference>
<organism evidence="2 3">
    <name type="scientific">Plenodomus tracheiphilus IPT5</name>
    <dbReference type="NCBI Taxonomy" id="1408161"/>
    <lineage>
        <taxon>Eukaryota</taxon>
        <taxon>Fungi</taxon>
        <taxon>Dikarya</taxon>
        <taxon>Ascomycota</taxon>
        <taxon>Pezizomycotina</taxon>
        <taxon>Dothideomycetes</taxon>
        <taxon>Pleosporomycetidae</taxon>
        <taxon>Pleosporales</taxon>
        <taxon>Pleosporineae</taxon>
        <taxon>Leptosphaeriaceae</taxon>
        <taxon>Plenodomus</taxon>
    </lineage>
</organism>
<evidence type="ECO:0000313" key="2">
    <source>
        <dbReference type="EMBL" id="KAF2852094.1"/>
    </source>
</evidence>
<dbReference type="Proteomes" id="UP000799423">
    <property type="component" value="Unassembled WGS sequence"/>
</dbReference>
<evidence type="ECO:0000256" key="1">
    <source>
        <dbReference type="SAM" id="MobiDB-lite"/>
    </source>
</evidence>
<name>A0A6A7B9K4_9PLEO</name>
<keyword evidence="3" id="KW-1185">Reference proteome</keyword>
<dbReference type="OrthoDB" id="5218421at2759"/>
<feature type="compositionally biased region" description="Low complexity" evidence="1">
    <location>
        <begin position="101"/>
        <end position="115"/>
    </location>
</feature>
<dbReference type="AlphaFoldDB" id="A0A6A7B9K4"/>
<feature type="non-terminal residue" evidence="2">
    <location>
        <position position="1"/>
    </location>
</feature>
<gene>
    <name evidence="2" type="ORF">T440DRAFT_467329</name>
</gene>
<accession>A0A6A7B9K4</accession>
<protein>
    <submittedName>
        <fullName evidence="2">Uncharacterized protein</fullName>
    </submittedName>
</protein>
<evidence type="ECO:0000313" key="3">
    <source>
        <dbReference type="Proteomes" id="UP000799423"/>
    </source>
</evidence>
<proteinExistence type="predicted"/>
<sequence length="115" mass="13035">QNLDLHTSFARLPSTLSAVQRPKHTLYFNYLHIDMSAMTDNRQQVYVSDEFSEPMSAQHNFANNFDLNDPEQAMNAYQRIMHEHTKRQLTTATDSARRRSGASSSNGSVKSSTSP</sequence>
<feature type="region of interest" description="Disordered" evidence="1">
    <location>
        <begin position="86"/>
        <end position="115"/>
    </location>
</feature>
<dbReference type="EMBL" id="MU006300">
    <property type="protein sequence ID" value="KAF2852094.1"/>
    <property type="molecule type" value="Genomic_DNA"/>
</dbReference>